<comment type="subcellular location">
    <subcellularLocation>
        <location evidence="1">Cell membrane</location>
        <topology evidence="1">Single-pass type I membrane protein</topology>
    </subcellularLocation>
</comment>
<evidence type="ECO:0000256" key="2">
    <source>
        <dbReference type="ARBA" id="ARBA00022692"/>
    </source>
</evidence>
<sequence length="208" mass="22986">MPTDVGVTPSPDIPSWTVRDDSDTICMLMALNATLETLYLGQIPVPQYASVDRLDGACGSSSAYLKLHWLHWQRVSYTFTITISFEVHGSSYTIQEFNGTEVTGTTVTSWRSASTNFPSAAVGHCMTCHDFEAGSLLFYYYQFQPFAQKSGEEYGKGEECNSGGNTVHVNFFLILAVIVVVVLIVAMATGGVVFFIRMRKRTAYTQVQ</sequence>
<keyword evidence="9" id="KW-1185">Reference proteome</keyword>
<dbReference type="OrthoDB" id="10535228at2759"/>
<evidence type="ECO:0000256" key="7">
    <source>
        <dbReference type="SAM" id="Phobius"/>
    </source>
</evidence>
<keyword evidence="6" id="KW-0325">Glycoprotein</keyword>
<keyword evidence="5 7" id="KW-0472">Membrane</keyword>
<name>A0A2G8JMG1_STIJA</name>
<organism evidence="8 9">
    <name type="scientific">Stichopus japonicus</name>
    <name type="common">Sea cucumber</name>
    <dbReference type="NCBI Taxonomy" id="307972"/>
    <lineage>
        <taxon>Eukaryota</taxon>
        <taxon>Metazoa</taxon>
        <taxon>Echinodermata</taxon>
        <taxon>Eleutherozoa</taxon>
        <taxon>Echinozoa</taxon>
        <taxon>Holothuroidea</taxon>
        <taxon>Aspidochirotacea</taxon>
        <taxon>Aspidochirotida</taxon>
        <taxon>Stichopodidae</taxon>
        <taxon>Apostichopus</taxon>
    </lineage>
</organism>
<keyword evidence="4 7" id="KW-1133">Transmembrane helix</keyword>
<evidence type="ECO:0000256" key="1">
    <source>
        <dbReference type="ARBA" id="ARBA00004251"/>
    </source>
</evidence>
<comment type="caution">
    <text evidence="8">The sequence shown here is derived from an EMBL/GenBank/DDBJ whole genome shotgun (WGS) entry which is preliminary data.</text>
</comment>
<evidence type="ECO:0000313" key="9">
    <source>
        <dbReference type="Proteomes" id="UP000230750"/>
    </source>
</evidence>
<dbReference type="GO" id="GO:0072594">
    <property type="term" value="P:establishment of protein localization to organelle"/>
    <property type="evidence" value="ECO:0007669"/>
    <property type="project" value="TreeGrafter"/>
</dbReference>
<dbReference type="GO" id="GO:0031902">
    <property type="term" value="C:late endosome membrane"/>
    <property type="evidence" value="ECO:0007669"/>
    <property type="project" value="TreeGrafter"/>
</dbReference>
<evidence type="ECO:0000256" key="3">
    <source>
        <dbReference type="ARBA" id="ARBA00022729"/>
    </source>
</evidence>
<dbReference type="InterPro" id="IPR002000">
    <property type="entry name" value="Lysosome-assoc_membr_glycop"/>
</dbReference>
<proteinExistence type="predicted"/>
<feature type="transmembrane region" description="Helical" evidence="7">
    <location>
        <begin position="171"/>
        <end position="196"/>
    </location>
</feature>
<accession>A0A2G8JMG1</accession>
<dbReference type="EMBL" id="MRZV01001590">
    <property type="protein sequence ID" value="PIK36942.1"/>
    <property type="molecule type" value="Genomic_DNA"/>
</dbReference>
<dbReference type="GO" id="GO:0005886">
    <property type="term" value="C:plasma membrane"/>
    <property type="evidence" value="ECO:0007669"/>
    <property type="project" value="TreeGrafter"/>
</dbReference>
<evidence type="ECO:0000256" key="6">
    <source>
        <dbReference type="ARBA" id="ARBA00023180"/>
    </source>
</evidence>
<dbReference type="Proteomes" id="UP000230750">
    <property type="component" value="Unassembled WGS sequence"/>
</dbReference>
<evidence type="ECO:0000313" key="8">
    <source>
        <dbReference type="EMBL" id="PIK36942.1"/>
    </source>
</evidence>
<protein>
    <recommendedName>
        <fullName evidence="10">Lysosome-associated membrane glycoprotein 1</fullName>
    </recommendedName>
</protein>
<keyword evidence="3" id="KW-0732">Signal</keyword>
<dbReference type="AlphaFoldDB" id="A0A2G8JMG1"/>
<evidence type="ECO:0000256" key="5">
    <source>
        <dbReference type="ARBA" id="ARBA00023136"/>
    </source>
</evidence>
<dbReference type="GO" id="GO:0005765">
    <property type="term" value="C:lysosomal membrane"/>
    <property type="evidence" value="ECO:0007669"/>
    <property type="project" value="TreeGrafter"/>
</dbReference>
<dbReference type="PANTHER" id="PTHR11506:SF35">
    <property type="entry name" value="LYSOSOME-ASSOCIATED MEMBRANE GLYCOPROTEIN 5"/>
    <property type="match status" value="1"/>
</dbReference>
<keyword evidence="2 7" id="KW-0812">Transmembrane</keyword>
<gene>
    <name evidence="8" type="ORF">BSL78_26220</name>
</gene>
<reference evidence="8 9" key="1">
    <citation type="journal article" date="2017" name="PLoS Biol.">
        <title>The sea cucumber genome provides insights into morphological evolution and visceral regeneration.</title>
        <authorList>
            <person name="Zhang X."/>
            <person name="Sun L."/>
            <person name="Yuan J."/>
            <person name="Sun Y."/>
            <person name="Gao Y."/>
            <person name="Zhang L."/>
            <person name="Li S."/>
            <person name="Dai H."/>
            <person name="Hamel J.F."/>
            <person name="Liu C."/>
            <person name="Yu Y."/>
            <person name="Liu S."/>
            <person name="Lin W."/>
            <person name="Guo K."/>
            <person name="Jin S."/>
            <person name="Xu P."/>
            <person name="Storey K.B."/>
            <person name="Huan P."/>
            <person name="Zhang T."/>
            <person name="Zhou Y."/>
            <person name="Zhang J."/>
            <person name="Lin C."/>
            <person name="Li X."/>
            <person name="Xing L."/>
            <person name="Huo D."/>
            <person name="Sun M."/>
            <person name="Wang L."/>
            <person name="Mercier A."/>
            <person name="Li F."/>
            <person name="Yang H."/>
            <person name="Xiang J."/>
        </authorList>
    </citation>
    <scope>NUCLEOTIDE SEQUENCE [LARGE SCALE GENOMIC DNA]</scope>
    <source>
        <strain evidence="8">Shaxun</strain>
        <tissue evidence="8">Muscle</tissue>
    </source>
</reference>
<dbReference type="PANTHER" id="PTHR11506">
    <property type="entry name" value="LYSOSOME-ASSOCIATED MEMBRANE GLYCOPROTEIN"/>
    <property type="match status" value="1"/>
</dbReference>
<evidence type="ECO:0000256" key="4">
    <source>
        <dbReference type="ARBA" id="ARBA00022989"/>
    </source>
</evidence>
<evidence type="ECO:0008006" key="10">
    <source>
        <dbReference type="Google" id="ProtNLM"/>
    </source>
</evidence>
<dbReference type="Gene3D" id="2.40.160.110">
    <property type="match status" value="1"/>
</dbReference>